<evidence type="ECO:0000256" key="3">
    <source>
        <dbReference type="ARBA" id="ARBA00022801"/>
    </source>
</evidence>
<dbReference type="PROSITE" id="PS00518">
    <property type="entry name" value="ZF_RING_1"/>
    <property type="match status" value="1"/>
</dbReference>
<keyword evidence="4" id="KW-0862">Zinc</keyword>
<dbReference type="Proteomes" id="UP001166286">
    <property type="component" value="Unassembled WGS sequence"/>
</dbReference>
<evidence type="ECO:0000256" key="7">
    <source>
        <dbReference type="PROSITE-ProRule" id="PRU00175"/>
    </source>
</evidence>
<evidence type="ECO:0000256" key="9">
    <source>
        <dbReference type="SAM" id="MobiDB-lite"/>
    </source>
</evidence>
<feature type="domain" description="PNPLA" evidence="11">
    <location>
        <begin position="700"/>
        <end position="907"/>
    </location>
</feature>
<dbReference type="PANTHER" id="PTHR24185">
    <property type="entry name" value="CALCIUM-INDEPENDENT PHOSPHOLIPASE A2-GAMMA"/>
    <property type="match status" value="1"/>
</dbReference>
<evidence type="ECO:0000313" key="12">
    <source>
        <dbReference type="EMBL" id="KAK0517057.1"/>
    </source>
</evidence>
<dbReference type="SUPFAM" id="SSF52151">
    <property type="entry name" value="FabD/lysophospholipase-like"/>
    <property type="match status" value="1"/>
</dbReference>
<dbReference type="PROSITE" id="PS51635">
    <property type="entry name" value="PNPLA"/>
    <property type="match status" value="1"/>
</dbReference>
<dbReference type="GO" id="GO:0046486">
    <property type="term" value="P:glycerolipid metabolic process"/>
    <property type="evidence" value="ECO:0007669"/>
    <property type="project" value="UniProtKB-ARBA"/>
</dbReference>
<dbReference type="InterPro" id="IPR017907">
    <property type="entry name" value="Znf_RING_CS"/>
</dbReference>
<evidence type="ECO:0000256" key="8">
    <source>
        <dbReference type="PROSITE-ProRule" id="PRU01161"/>
    </source>
</evidence>
<feature type="compositionally biased region" description="Basic and acidic residues" evidence="9">
    <location>
        <begin position="1228"/>
        <end position="1260"/>
    </location>
</feature>
<sequence length="1377" mass="153821">MAPLKGSQIVLPCEGSIYCESCWDKQGPHQPGKAGPDGLPHEKTDKEIYDRLKRILDPPENVIELSRLHQEDESTSWFGIEKDPNGPPIFQDHGRFASLMADTKQPNSSVRYPQLVSFVGVTGAGKSTLIKMLVSLKEHKLPMYADSTFESPVVGSMKHDKSPTSGDVHLYADPETAYTRLPMLYADCEGLEGGEMEPTANKLRQKSKNIPSQGRQGFFKGRPRELVYAKSNSDARNREWAVKRVYPRLLYTFSDVIVFVLRNTRTFESSALTLLLDWASTSLESSINQPTLPHAIIVLNATNPGIDDAEWDIPTATERLMQHVAKAVFENPLFVKYAEHWRKKGKKIGKMLDLIHCYYAAISVVRIPEKGRYMLTNSQINKLHHKIVLHCDASFSAKDDAHMLSNVEELDAYLQAGFDHFTTKEDQPFNFVDVALRNNPIPRDFGDHILAMAAQIRKVTHVCDGPQLFNFLSSMVASCIFTDCIRASRPGKALDLFDKFYANSCVAALEHFCDRYWPCDFVSKKGKACVNVKSSHSAKGHQTAHGKIISSGPYVSAFKSSNFSYKWKNFVKSRLQEIEAEFQEKRNATVPRNDSPLTVNDRILAYDLHKRCMGDFFRSYHGYNAMKFISLTTCYCCLMEVPEHPLQCGHVLCTACIKAYGYQHDSHSTYMDYCPLHWKQKFDRPWIIHFKPDYAGVRILALDGGGMRGILELEVLRAIELALGDKIPIQAFFDLIVGTSTGGIIALGLGVKQWSVNQCVTEFVRLCDQAFTPREFGHVVGLEQATTLVHGSKYKSKPLRNTLHSAFGDELLYGHRGKAHLNYTTQVAVTATSGTGETGLVLANYSRHEESEPSYRFEFPHHLQIWEAASATSAAPSFFKPFKSSRFPFRAYLDGALYHNNPASVANRERKFLWPDVADNPPDILLSLGTGKNGRGVEEQIAELDPLPGRQQQITRSSNPDMAANSRREKKPRWKRSKSYKRVAKLFSVLVNRIDNILDAELEWKRFRNDVADAKQRQGQESRFIRVNLDLGREPPHMDEKAKLSELQDSGNRLLKTDKYTSIIEKIAHMLVASTFYFAKGGFWYNEDSGTWTCTGRIVCRFEGELPESQNNMRALGDHLRCQQSSGYQPFFTVKDGIDDPNRKQGSGRRFRVIEVASPVSSTTIYLKMRGVHSEQTSLYPISGFPRNLIAEDMIKETRLGKRAVLIKERRYGVLAVASDPNVALSGHSDDASETPKRDTQYNTGEDGKDITLARAERAENTGTRASVTASTGRATNSRTSSQILVSRLSGDSSSSASKAVCQRVSIADLRAQAQVLAQDGHDGLITIEGGDELPKTMSVMLSLGSNGAGNATKEPDFGSDDSDGPPSDEKEAVAAA</sequence>
<feature type="compositionally biased region" description="Polar residues" evidence="9">
    <location>
        <begin position="1261"/>
        <end position="1285"/>
    </location>
</feature>
<evidence type="ECO:0000313" key="13">
    <source>
        <dbReference type="Proteomes" id="UP001166286"/>
    </source>
</evidence>
<evidence type="ECO:0008006" key="14">
    <source>
        <dbReference type="Google" id="ProtNLM"/>
    </source>
</evidence>
<proteinExistence type="predicted"/>
<feature type="compositionally biased region" description="Basic and acidic residues" evidence="9">
    <location>
        <begin position="1368"/>
        <end position="1377"/>
    </location>
</feature>
<feature type="compositionally biased region" description="Low complexity" evidence="9">
    <location>
        <begin position="1287"/>
        <end position="1298"/>
    </location>
</feature>
<evidence type="ECO:0000256" key="1">
    <source>
        <dbReference type="ARBA" id="ARBA00022723"/>
    </source>
</evidence>
<name>A0AA39R8T4_9LECA</name>
<evidence type="ECO:0000256" key="2">
    <source>
        <dbReference type="ARBA" id="ARBA00022771"/>
    </source>
</evidence>
<feature type="region of interest" description="Disordered" evidence="9">
    <location>
        <begin position="947"/>
        <end position="976"/>
    </location>
</feature>
<dbReference type="GO" id="GO:0008270">
    <property type="term" value="F:zinc ion binding"/>
    <property type="evidence" value="ECO:0007669"/>
    <property type="project" value="UniProtKB-KW"/>
</dbReference>
<evidence type="ECO:0000256" key="4">
    <source>
        <dbReference type="ARBA" id="ARBA00022833"/>
    </source>
</evidence>
<dbReference type="GO" id="GO:0016020">
    <property type="term" value="C:membrane"/>
    <property type="evidence" value="ECO:0007669"/>
    <property type="project" value="TreeGrafter"/>
</dbReference>
<feature type="compositionally biased region" description="Polar residues" evidence="9">
    <location>
        <begin position="950"/>
        <end position="960"/>
    </location>
</feature>
<keyword evidence="3 8" id="KW-0378">Hydrolase</keyword>
<feature type="region of interest" description="Disordered" evidence="9">
    <location>
        <begin position="1343"/>
        <end position="1377"/>
    </location>
</feature>
<dbReference type="GO" id="GO:0016042">
    <property type="term" value="P:lipid catabolic process"/>
    <property type="evidence" value="ECO:0007669"/>
    <property type="project" value="UniProtKB-UniRule"/>
</dbReference>
<dbReference type="EMBL" id="JAFEKC020000001">
    <property type="protein sequence ID" value="KAK0517057.1"/>
    <property type="molecule type" value="Genomic_DNA"/>
</dbReference>
<feature type="short sequence motif" description="GXSXG" evidence="8">
    <location>
        <begin position="738"/>
        <end position="742"/>
    </location>
</feature>
<keyword evidence="2 7" id="KW-0863">Zinc-finger</keyword>
<feature type="active site" description="Proton acceptor" evidence="8">
    <location>
        <position position="894"/>
    </location>
</feature>
<dbReference type="Pfam" id="PF01734">
    <property type="entry name" value="Patatin"/>
    <property type="match status" value="1"/>
</dbReference>
<dbReference type="PROSITE" id="PS50089">
    <property type="entry name" value="ZF_RING_2"/>
    <property type="match status" value="1"/>
</dbReference>
<protein>
    <recommendedName>
        <fullName evidence="14">PNPLA domain-containing protein</fullName>
    </recommendedName>
</protein>
<keyword evidence="6 8" id="KW-0443">Lipid metabolism</keyword>
<organism evidence="12 13">
    <name type="scientific">Cladonia borealis</name>
    <dbReference type="NCBI Taxonomy" id="184061"/>
    <lineage>
        <taxon>Eukaryota</taxon>
        <taxon>Fungi</taxon>
        <taxon>Dikarya</taxon>
        <taxon>Ascomycota</taxon>
        <taxon>Pezizomycotina</taxon>
        <taxon>Lecanoromycetes</taxon>
        <taxon>OSLEUM clade</taxon>
        <taxon>Lecanoromycetidae</taxon>
        <taxon>Lecanorales</taxon>
        <taxon>Lecanorineae</taxon>
        <taxon>Cladoniaceae</taxon>
        <taxon>Cladonia</taxon>
    </lineage>
</organism>
<dbReference type="InterPro" id="IPR001841">
    <property type="entry name" value="Znf_RING"/>
</dbReference>
<keyword evidence="1" id="KW-0479">Metal-binding</keyword>
<feature type="short sequence motif" description="DGA/G" evidence="8">
    <location>
        <begin position="894"/>
        <end position="896"/>
    </location>
</feature>
<feature type="active site" description="Nucleophile" evidence="8">
    <location>
        <position position="740"/>
    </location>
</feature>
<dbReference type="Gene3D" id="3.40.1090.10">
    <property type="entry name" value="Cytosolic phospholipase A2 catalytic domain"/>
    <property type="match status" value="1"/>
</dbReference>
<feature type="short sequence motif" description="GXGXXG" evidence="8">
    <location>
        <begin position="704"/>
        <end position="709"/>
    </location>
</feature>
<keyword evidence="13" id="KW-1185">Reference proteome</keyword>
<reference evidence="12" key="1">
    <citation type="submission" date="2023-03" db="EMBL/GenBank/DDBJ databases">
        <title>Complete genome of Cladonia borealis.</title>
        <authorList>
            <person name="Park H."/>
        </authorList>
    </citation>
    <scope>NUCLEOTIDE SEQUENCE</scope>
    <source>
        <strain evidence="12">ANT050790</strain>
    </source>
</reference>
<dbReference type="InterPro" id="IPR002641">
    <property type="entry name" value="PNPLA_dom"/>
</dbReference>
<feature type="domain" description="RING-type" evidence="10">
    <location>
        <begin position="634"/>
        <end position="677"/>
    </location>
</feature>
<gene>
    <name evidence="12" type="ORF">JMJ35_000212</name>
</gene>
<evidence type="ECO:0000259" key="10">
    <source>
        <dbReference type="PROSITE" id="PS50089"/>
    </source>
</evidence>
<comment type="caution">
    <text evidence="12">The sequence shown here is derived from an EMBL/GenBank/DDBJ whole genome shotgun (WGS) entry which is preliminary data.</text>
</comment>
<accession>A0AA39R8T4</accession>
<dbReference type="GO" id="GO:0047499">
    <property type="term" value="F:calcium-independent phospholipase A2 activity"/>
    <property type="evidence" value="ECO:0007669"/>
    <property type="project" value="TreeGrafter"/>
</dbReference>
<feature type="region of interest" description="Disordered" evidence="9">
    <location>
        <begin position="1223"/>
        <end position="1298"/>
    </location>
</feature>
<keyword evidence="5 8" id="KW-0442">Lipid degradation</keyword>
<dbReference type="PANTHER" id="PTHR24185:SF1">
    <property type="entry name" value="CALCIUM-INDEPENDENT PHOSPHOLIPASE A2-GAMMA"/>
    <property type="match status" value="1"/>
</dbReference>
<dbReference type="InterPro" id="IPR016035">
    <property type="entry name" value="Acyl_Trfase/lysoPLipase"/>
</dbReference>
<dbReference type="CDD" id="cd07199">
    <property type="entry name" value="Pat17_PNPLA8_PNPLA9_like"/>
    <property type="match status" value="1"/>
</dbReference>
<evidence type="ECO:0000256" key="6">
    <source>
        <dbReference type="ARBA" id="ARBA00023098"/>
    </source>
</evidence>
<dbReference type="GO" id="GO:0019369">
    <property type="term" value="P:arachidonate metabolic process"/>
    <property type="evidence" value="ECO:0007669"/>
    <property type="project" value="TreeGrafter"/>
</dbReference>
<evidence type="ECO:0000259" key="11">
    <source>
        <dbReference type="PROSITE" id="PS51635"/>
    </source>
</evidence>
<evidence type="ECO:0000256" key="5">
    <source>
        <dbReference type="ARBA" id="ARBA00022963"/>
    </source>
</evidence>